<feature type="compositionally biased region" description="Basic and acidic residues" evidence="1">
    <location>
        <begin position="130"/>
        <end position="140"/>
    </location>
</feature>
<comment type="caution">
    <text evidence="2">The sequence shown here is derived from an EMBL/GenBank/DDBJ whole genome shotgun (WGS) entry which is preliminary data.</text>
</comment>
<evidence type="ECO:0000256" key="1">
    <source>
        <dbReference type="SAM" id="MobiDB-lite"/>
    </source>
</evidence>
<feature type="region of interest" description="Disordered" evidence="1">
    <location>
        <begin position="1"/>
        <end position="24"/>
    </location>
</feature>
<dbReference type="Proteomes" id="UP001305779">
    <property type="component" value="Unassembled WGS sequence"/>
</dbReference>
<organism evidence="2 3">
    <name type="scientific">Zasmidium cellare</name>
    <name type="common">Wine cellar mold</name>
    <name type="synonym">Racodium cellare</name>
    <dbReference type="NCBI Taxonomy" id="395010"/>
    <lineage>
        <taxon>Eukaryota</taxon>
        <taxon>Fungi</taxon>
        <taxon>Dikarya</taxon>
        <taxon>Ascomycota</taxon>
        <taxon>Pezizomycotina</taxon>
        <taxon>Dothideomycetes</taxon>
        <taxon>Dothideomycetidae</taxon>
        <taxon>Mycosphaerellales</taxon>
        <taxon>Mycosphaerellaceae</taxon>
        <taxon>Zasmidium</taxon>
    </lineage>
</organism>
<feature type="compositionally biased region" description="Basic and acidic residues" evidence="1">
    <location>
        <begin position="78"/>
        <end position="94"/>
    </location>
</feature>
<gene>
    <name evidence="2" type="ORF">PRZ48_000980</name>
</gene>
<keyword evidence="3" id="KW-1185">Reference proteome</keyword>
<evidence type="ECO:0000313" key="3">
    <source>
        <dbReference type="Proteomes" id="UP001305779"/>
    </source>
</evidence>
<feature type="region of interest" description="Disordered" evidence="1">
    <location>
        <begin position="78"/>
        <end position="140"/>
    </location>
</feature>
<dbReference type="EMBL" id="JAXOVC010000001">
    <property type="protein sequence ID" value="KAK4507245.1"/>
    <property type="molecule type" value="Genomic_DNA"/>
</dbReference>
<reference evidence="2 3" key="1">
    <citation type="journal article" date="2023" name="G3 (Bethesda)">
        <title>A chromosome-level genome assembly of Zasmidium syzygii isolated from banana leaves.</title>
        <authorList>
            <person name="van Westerhoven A.C."/>
            <person name="Mehrabi R."/>
            <person name="Talebi R."/>
            <person name="Steentjes M.B.F."/>
            <person name="Corcolon B."/>
            <person name="Chong P.A."/>
            <person name="Kema G.H.J."/>
            <person name="Seidl M.F."/>
        </authorList>
    </citation>
    <scope>NUCLEOTIDE SEQUENCE [LARGE SCALE GENOMIC DNA]</scope>
    <source>
        <strain evidence="2 3">P124</strain>
    </source>
</reference>
<feature type="compositionally biased region" description="Low complexity" evidence="1">
    <location>
        <begin position="1"/>
        <end position="19"/>
    </location>
</feature>
<protein>
    <submittedName>
        <fullName evidence="2">Uncharacterized protein</fullName>
    </submittedName>
</protein>
<name>A0ABR0F0M8_ZASCE</name>
<sequence>MSTASSSRRPTTTRPARSPESFDSLRARDAAAEILQSYEKLSWLSFHRCETIMQTRLHFQRVAAGFDDEAEAKNVRWKEDFTRHPKTAEEEAKASRKGKERVSLGGESGRKERNGSKSKEGGAGSGSAKLGDEAAPAKES</sequence>
<proteinExistence type="predicted"/>
<accession>A0ABR0F0M8</accession>
<feature type="compositionally biased region" description="Basic and acidic residues" evidence="1">
    <location>
        <begin position="108"/>
        <end position="120"/>
    </location>
</feature>
<evidence type="ECO:0000313" key="2">
    <source>
        <dbReference type="EMBL" id="KAK4507245.1"/>
    </source>
</evidence>